<dbReference type="InParanoid" id="A0A6C2YKZ6"/>
<evidence type="ECO:0000259" key="6">
    <source>
        <dbReference type="Pfam" id="PF04542"/>
    </source>
</evidence>
<dbReference type="GO" id="GO:0006352">
    <property type="term" value="P:DNA-templated transcription initiation"/>
    <property type="evidence" value="ECO:0007669"/>
    <property type="project" value="InterPro"/>
</dbReference>
<dbReference type="SUPFAM" id="SSF88946">
    <property type="entry name" value="Sigma2 domain of RNA polymerase sigma factors"/>
    <property type="match status" value="1"/>
</dbReference>
<evidence type="ECO:0000256" key="5">
    <source>
        <dbReference type="ARBA" id="ARBA00023163"/>
    </source>
</evidence>
<name>A0A6C2YKZ6_9BACT</name>
<gene>
    <name evidence="7" type="ORF">GMBLW1_17100</name>
</gene>
<feature type="domain" description="RNA polymerase sigma-70 region 2" evidence="6">
    <location>
        <begin position="24"/>
        <end position="90"/>
    </location>
</feature>
<keyword evidence="3" id="KW-0731">Sigma factor</keyword>
<comment type="similarity">
    <text evidence="1">Belongs to the sigma-70 factor family. ECF subfamily.</text>
</comment>
<reference evidence="7" key="1">
    <citation type="submission" date="2019-04" db="EMBL/GenBank/DDBJ databases">
        <authorList>
            <consortium name="Science for Life Laboratories"/>
        </authorList>
    </citation>
    <scope>NUCLEOTIDE SEQUENCE</scope>
    <source>
        <strain evidence="7">MBLW1</strain>
    </source>
</reference>
<dbReference type="Proteomes" id="UP000464378">
    <property type="component" value="Chromosome"/>
</dbReference>
<dbReference type="NCBIfam" id="TIGR02937">
    <property type="entry name" value="sigma70-ECF"/>
    <property type="match status" value="1"/>
</dbReference>
<dbReference type="PANTHER" id="PTHR43133">
    <property type="entry name" value="RNA POLYMERASE ECF-TYPE SIGMA FACTO"/>
    <property type="match status" value="1"/>
</dbReference>
<dbReference type="PANTHER" id="PTHR43133:SF8">
    <property type="entry name" value="RNA POLYMERASE SIGMA FACTOR HI_1459-RELATED"/>
    <property type="match status" value="1"/>
</dbReference>
<accession>A0A6C2YKZ6</accession>
<proteinExistence type="inferred from homology"/>
<dbReference type="GO" id="GO:0003677">
    <property type="term" value="F:DNA binding"/>
    <property type="evidence" value="ECO:0007669"/>
    <property type="project" value="UniProtKB-KW"/>
</dbReference>
<dbReference type="Pfam" id="PF04542">
    <property type="entry name" value="Sigma70_r2"/>
    <property type="match status" value="1"/>
</dbReference>
<dbReference type="InterPro" id="IPR039425">
    <property type="entry name" value="RNA_pol_sigma-70-like"/>
</dbReference>
<dbReference type="InterPro" id="IPR007627">
    <property type="entry name" value="RNA_pol_sigma70_r2"/>
</dbReference>
<keyword evidence="2" id="KW-0805">Transcription regulation</keyword>
<keyword evidence="5" id="KW-0804">Transcription</keyword>
<evidence type="ECO:0000256" key="2">
    <source>
        <dbReference type="ARBA" id="ARBA00023015"/>
    </source>
</evidence>
<dbReference type="RefSeq" id="WP_162657444.1">
    <property type="nucleotide sequence ID" value="NZ_LR593887.1"/>
</dbReference>
<evidence type="ECO:0000313" key="8">
    <source>
        <dbReference type="Proteomes" id="UP000464378"/>
    </source>
</evidence>
<dbReference type="InterPro" id="IPR013324">
    <property type="entry name" value="RNA_pol_sigma_r3/r4-like"/>
</dbReference>
<evidence type="ECO:0000256" key="1">
    <source>
        <dbReference type="ARBA" id="ARBA00010641"/>
    </source>
</evidence>
<dbReference type="GO" id="GO:0016987">
    <property type="term" value="F:sigma factor activity"/>
    <property type="evidence" value="ECO:0007669"/>
    <property type="project" value="UniProtKB-KW"/>
</dbReference>
<dbReference type="SUPFAM" id="SSF88659">
    <property type="entry name" value="Sigma3 and sigma4 domains of RNA polymerase sigma factors"/>
    <property type="match status" value="1"/>
</dbReference>
<keyword evidence="8" id="KW-1185">Reference proteome</keyword>
<dbReference type="InterPro" id="IPR013325">
    <property type="entry name" value="RNA_pol_sigma_r2"/>
</dbReference>
<protein>
    <recommendedName>
        <fullName evidence="6">RNA polymerase sigma-70 region 2 domain-containing protein</fullName>
    </recommendedName>
</protein>
<organism evidence="7">
    <name type="scientific">Tuwongella immobilis</name>
    <dbReference type="NCBI Taxonomy" id="692036"/>
    <lineage>
        <taxon>Bacteria</taxon>
        <taxon>Pseudomonadati</taxon>
        <taxon>Planctomycetota</taxon>
        <taxon>Planctomycetia</taxon>
        <taxon>Gemmatales</taxon>
        <taxon>Gemmataceae</taxon>
        <taxon>Tuwongella</taxon>
    </lineage>
</organism>
<dbReference type="EMBL" id="LR586016">
    <property type="protein sequence ID" value="VIP02250.1"/>
    <property type="molecule type" value="Genomic_DNA"/>
</dbReference>
<sequence>MDTSPSLLERLNHHPDAADWRRWYDLYTPLIRNWLGGLGLRFADVEDLVQDVLAVVVRRLPEFRHNARVGAFRKWLRGITVNCLREHLRAGKQCPVAADQAVLAERLDQLADEQSSMSQQWDAEHDRLVMRKLLEQVRATVEPTTWDVFEQFALNGRSAAQVAQQFRISTNAVFIAKSRVLQKLRQEAAGLIE</sequence>
<dbReference type="Gene3D" id="1.10.1740.10">
    <property type="match status" value="1"/>
</dbReference>
<dbReference type="EMBL" id="LR593887">
    <property type="protein sequence ID" value="VTS00837.1"/>
    <property type="molecule type" value="Genomic_DNA"/>
</dbReference>
<dbReference type="KEGG" id="tim:GMBLW1_17100"/>
<evidence type="ECO:0000256" key="3">
    <source>
        <dbReference type="ARBA" id="ARBA00023082"/>
    </source>
</evidence>
<evidence type="ECO:0000256" key="4">
    <source>
        <dbReference type="ARBA" id="ARBA00023125"/>
    </source>
</evidence>
<dbReference type="InterPro" id="IPR014284">
    <property type="entry name" value="RNA_pol_sigma-70_dom"/>
</dbReference>
<evidence type="ECO:0000313" key="7">
    <source>
        <dbReference type="EMBL" id="VIP02250.1"/>
    </source>
</evidence>
<dbReference type="AlphaFoldDB" id="A0A6C2YKZ6"/>
<keyword evidence="4" id="KW-0238">DNA-binding</keyword>